<sequence length="991" mass="109873">MLRTRCNIGEIQIGAFPLRFASFRAYDHLLGWSNSAMLLRLPRGLHYPITITKVLKEAGSDVGKFEPLFLYTYETTVREGSRDGDDRYVRKSFPAKFESGLEGKLKFWNVWEGNVLDRPVDVAEIEEECAHSEQFAGMCTNCGKDMTIISSYNNDANDADRAPLQTSHDTQMLRISQREASRREEEAKRRLLASRRLSLVVDLDQTIIHAAVDPTIAEWQKDKDNPNYEAVKDVRAFQLIDDGPGMRGCWYYIKLRPGLKEFLEQVSQLFELHIYTMGTRQYAEQIANIVDPDRKYFGDRILSRDESGSMTNKNLERLFPIDTKMVVIIDDRGDVWKWNANLVRVIPFDFFVGIGDINSSFLPKKPEIKPTPKGDKSEDAKSGESIPEGQDTSKPDQKIEDNVENGAVNASQGQETSALEQLVAMGGGDDPVVREIQSKGQEETIAAQLEEKPLLQMQKLLDAKDQAEADAAAALTDSSGNDTMANGDTQQSKPESETSSSSSSEAAEPTPSPPPKPAPARHSLLRDDDRELASLSIRLKAVHAAFYNEYDRQRLAQKGGRVAALSGKGRKIQFQTETPTSSSEDASDLLLVPDIKSVMPQMKNRVLSGVVIVFSGVLPLETDVQAADISLWAKTFGATIAEKVGRKVTHVVAARAGTSKVKQGIKRGIWVVGTQWLIDCMTGWKRAKEDDYVLPDLKGESRKKNKDGSPERSEADDRKGLLEGDGGFLLSSDEGEGETTGLDTEAETDDTRKPGKDVAARDAQPDRKRLKLNTQELTNEDAITVSNDEVANGLVEDTSPLSINQDEWEDMDKELREFIGSDVESDSDDESMSSKLSARNANKRKREDDGEESDNDRPRRVDGAGVGISTFKESHTASSTTNANSVDGNDLPNDFDEDEDEDEDAEIRRQQREVESAEVKEEEEELSSDDELARELEKEFEESSGTDEEGFMGTKHATRIDDVEPGSIPGLTDNDGDEFIAGRETARGGLV</sequence>
<dbReference type="OrthoDB" id="10249888at2759"/>
<feature type="region of interest" description="Disordered" evidence="7">
    <location>
        <begin position="796"/>
        <end position="991"/>
    </location>
</feature>
<dbReference type="InterPro" id="IPR039189">
    <property type="entry name" value="Fcp1"/>
</dbReference>
<dbReference type="InterPro" id="IPR036412">
    <property type="entry name" value="HAD-like_sf"/>
</dbReference>
<feature type="compositionally biased region" description="Low complexity" evidence="7">
    <location>
        <begin position="876"/>
        <end position="885"/>
    </location>
</feature>
<dbReference type="CDD" id="cd07521">
    <property type="entry name" value="HAD_FCP1-like"/>
    <property type="match status" value="1"/>
</dbReference>
<dbReference type="GO" id="GO:0005634">
    <property type="term" value="C:nucleus"/>
    <property type="evidence" value="ECO:0007669"/>
    <property type="project" value="UniProtKB-SubCell"/>
</dbReference>
<evidence type="ECO:0000256" key="1">
    <source>
        <dbReference type="ARBA" id="ARBA00004123"/>
    </source>
</evidence>
<dbReference type="InterPro" id="IPR001357">
    <property type="entry name" value="BRCT_dom"/>
</dbReference>
<feature type="compositionally biased region" description="Polar residues" evidence="7">
    <location>
        <begin position="164"/>
        <end position="174"/>
    </location>
</feature>
<feature type="compositionally biased region" description="Acidic residues" evidence="7">
    <location>
        <begin position="920"/>
        <end position="930"/>
    </location>
</feature>
<dbReference type="SMART" id="SM00292">
    <property type="entry name" value="BRCT"/>
    <property type="match status" value="1"/>
</dbReference>
<feature type="domain" description="BRCT" evidence="8">
    <location>
        <begin position="602"/>
        <end position="694"/>
    </location>
</feature>
<evidence type="ECO:0000259" key="9">
    <source>
        <dbReference type="PROSITE" id="PS50969"/>
    </source>
</evidence>
<dbReference type="Pfam" id="PF03031">
    <property type="entry name" value="NIF"/>
    <property type="match status" value="1"/>
</dbReference>
<evidence type="ECO:0000313" key="11">
    <source>
        <dbReference type="Proteomes" id="UP000606974"/>
    </source>
</evidence>
<dbReference type="PROSITE" id="PS50969">
    <property type="entry name" value="FCP1"/>
    <property type="match status" value="1"/>
</dbReference>
<dbReference type="PANTHER" id="PTHR23081">
    <property type="entry name" value="RNA POLYMERASE II CTD PHOSPHATASE"/>
    <property type="match status" value="1"/>
</dbReference>
<keyword evidence="2 6" id="KW-0378">Hydrolase</keyword>
<dbReference type="SMART" id="SM00577">
    <property type="entry name" value="CPDc"/>
    <property type="match status" value="1"/>
</dbReference>
<feature type="domain" description="FCP1 homology" evidence="9">
    <location>
        <begin position="192"/>
        <end position="368"/>
    </location>
</feature>
<dbReference type="InterPro" id="IPR023214">
    <property type="entry name" value="HAD_sf"/>
</dbReference>
<dbReference type="GO" id="GO:0008420">
    <property type="term" value="F:RNA polymerase II CTD heptapeptide repeat phosphatase activity"/>
    <property type="evidence" value="ECO:0007669"/>
    <property type="project" value="UniProtKB-UniRule"/>
</dbReference>
<organism evidence="10 11">
    <name type="scientific">Endocarpon pusillum</name>
    <dbReference type="NCBI Taxonomy" id="364733"/>
    <lineage>
        <taxon>Eukaryota</taxon>
        <taxon>Fungi</taxon>
        <taxon>Dikarya</taxon>
        <taxon>Ascomycota</taxon>
        <taxon>Pezizomycotina</taxon>
        <taxon>Eurotiomycetes</taxon>
        <taxon>Chaetothyriomycetidae</taxon>
        <taxon>Verrucariales</taxon>
        <taxon>Verrucariaceae</taxon>
        <taxon>Endocarpon</taxon>
    </lineage>
</organism>
<evidence type="ECO:0000313" key="10">
    <source>
        <dbReference type="EMBL" id="KAF7506476.1"/>
    </source>
</evidence>
<evidence type="ECO:0000256" key="3">
    <source>
        <dbReference type="ARBA" id="ARBA00023242"/>
    </source>
</evidence>
<dbReference type="InterPro" id="IPR011947">
    <property type="entry name" value="FCP1_euk"/>
</dbReference>
<comment type="function">
    <text evidence="6">This promotes the activity of RNA polymerase II.</text>
</comment>
<feature type="compositionally biased region" description="Low complexity" evidence="7">
    <location>
        <begin position="497"/>
        <end position="509"/>
    </location>
</feature>
<dbReference type="InterPro" id="IPR036420">
    <property type="entry name" value="BRCT_dom_sf"/>
</dbReference>
<evidence type="ECO:0000256" key="4">
    <source>
        <dbReference type="ARBA" id="ARBA00047761"/>
    </source>
</evidence>
<dbReference type="PANTHER" id="PTHR23081:SF36">
    <property type="entry name" value="RNA POLYMERASE II SUBUNIT A C-TERMINAL DOMAIN PHOSPHATASE"/>
    <property type="match status" value="1"/>
</dbReference>
<comment type="catalytic activity">
    <reaction evidence="5 6">
        <text>O-phospho-L-threonyl-[protein] + H2O = L-threonyl-[protein] + phosphate</text>
        <dbReference type="Rhea" id="RHEA:47004"/>
        <dbReference type="Rhea" id="RHEA-COMP:11060"/>
        <dbReference type="Rhea" id="RHEA-COMP:11605"/>
        <dbReference type="ChEBI" id="CHEBI:15377"/>
        <dbReference type="ChEBI" id="CHEBI:30013"/>
        <dbReference type="ChEBI" id="CHEBI:43474"/>
        <dbReference type="ChEBI" id="CHEBI:61977"/>
        <dbReference type="EC" id="3.1.3.16"/>
    </reaction>
</comment>
<dbReference type="SUPFAM" id="SSF52113">
    <property type="entry name" value="BRCT domain"/>
    <property type="match status" value="1"/>
</dbReference>
<name>A0A8H7AG35_9EURO</name>
<dbReference type="AlphaFoldDB" id="A0A8H7AG35"/>
<gene>
    <name evidence="10" type="ORF">GJ744_011726</name>
</gene>
<dbReference type="NCBIfam" id="TIGR02250">
    <property type="entry name" value="FCP1_euk"/>
    <property type="match status" value="1"/>
</dbReference>
<dbReference type="PROSITE" id="PS50172">
    <property type="entry name" value="BRCT"/>
    <property type="match status" value="1"/>
</dbReference>
<feature type="region of interest" description="Disordered" evidence="7">
    <location>
        <begin position="471"/>
        <end position="522"/>
    </location>
</feature>
<keyword evidence="11" id="KW-1185">Reference proteome</keyword>
<feature type="region of interest" description="Disordered" evidence="7">
    <location>
        <begin position="362"/>
        <end position="398"/>
    </location>
</feature>
<feature type="compositionally biased region" description="Basic and acidic residues" evidence="7">
    <location>
        <begin position="980"/>
        <end position="991"/>
    </location>
</feature>
<feature type="compositionally biased region" description="Basic and acidic residues" evidence="7">
    <location>
        <begin position="364"/>
        <end position="382"/>
    </location>
</feature>
<dbReference type="Gene3D" id="3.40.50.1000">
    <property type="entry name" value="HAD superfamily/HAD-like"/>
    <property type="match status" value="1"/>
</dbReference>
<feature type="region of interest" description="Disordered" evidence="7">
    <location>
        <begin position="158"/>
        <end position="181"/>
    </location>
</feature>
<evidence type="ECO:0000256" key="5">
    <source>
        <dbReference type="ARBA" id="ARBA00048336"/>
    </source>
</evidence>
<proteinExistence type="predicted"/>
<feature type="compositionally biased region" description="Basic and acidic residues" evidence="7">
    <location>
        <begin position="698"/>
        <end position="722"/>
    </location>
</feature>
<dbReference type="Gene3D" id="3.40.50.10190">
    <property type="entry name" value="BRCT domain"/>
    <property type="match status" value="1"/>
</dbReference>
<accession>A0A8H7AG35</accession>
<feature type="compositionally biased region" description="Acidic residues" evidence="7">
    <location>
        <begin position="938"/>
        <end position="950"/>
    </location>
</feature>
<dbReference type="EMBL" id="JAACFV010000086">
    <property type="protein sequence ID" value="KAF7506476.1"/>
    <property type="molecule type" value="Genomic_DNA"/>
</dbReference>
<dbReference type="Proteomes" id="UP000606974">
    <property type="component" value="Unassembled WGS sequence"/>
</dbReference>
<feature type="compositionally biased region" description="Polar residues" evidence="7">
    <location>
        <begin position="476"/>
        <end position="491"/>
    </location>
</feature>
<comment type="caution">
    <text evidence="10">The sequence shown here is derived from an EMBL/GenBank/DDBJ whole genome shotgun (WGS) entry which is preliminary data.</text>
</comment>
<dbReference type="InterPro" id="IPR004274">
    <property type="entry name" value="FCP1_dom"/>
</dbReference>
<dbReference type="CDD" id="cd17729">
    <property type="entry name" value="BRCT_CTDP1"/>
    <property type="match status" value="1"/>
</dbReference>
<dbReference type="Pfam" id="PF00533">
    <property type="entry name" value="BRCT"/>
    <property type="match status" value="1"/>
</dbReference>
<dbReference type="SUPFAM" id="SSF56784">
    <property type="entry name" value="HAD-like"/>
    <property type="match status" value="1"/>
</dbReference>
<comment type="subcellular location">
    <subcellularLocation>
        <location evidence="1 6">Nucleus</location>
    </subcellularLocation>
</comment>
<evidence type="ECO:0000256" key="2">
    <source>
        <dbReference type="ARBA" id="ARBA00022801"/>
    </source>
</evidence>
<feature type="region of interest" description="Disordered" evidence="7">
    <location>
        <begin position="698"/>
        <end position="775"/>
    </location>
</feature>
<evidence type="ECO:0000259" key="8">
    <source>
        <dbReference type="PROSITE" id="PS50172"/>
    </source>
</evidence>
<reference evidence="10" key="1">
    <citation type="submission" date="2020-02" db="EMBL/GenBank/DDBJ databases">
        <authorList>
            <person name="Palmer J.M."/>
        </authorList>
    </citation>
    <scope>NUCLEOTIDE SEQUENCE</scope>
    <source>
        <strain evidence="10">EPUS1.4</strain>
        <tissue evidence="10">Thallus</tissue>
    </source>
</reference>
<dbReference type="Gene3D" id="1.10.287.10">
    <property type="entry name" value="S15/NS1, RNA-binding"/>
    <property type="match status" value="1"/>
</dbReference>
<keyword evidence="3 6" id="KW-0539">Nucleus</keyword>
<evidence type="ECO:0000256" key="6">
    <source>
        <dbReference type="RuleBase" id="RU366066"/>
    </source>
</evidence>
<comment type="catalytic activity">
    <reaction evidence="4 6">
        <text>O-phospho-L-seryl-[protein] + H2O = L-seryl-[protein] + phosphate</text>
        <dbReference type="Rhea" id="RHEA:20629"/>
        <dbReference type="Rhea" id="RHEA-COMP:9863"/>
        <dbReference type="Rhea" id="RHEA-COMP:11604"/>
        <dbReference type="ChEBI" id="CHEBI:15377"/>
        <dbReference type="ChEBI" id="CHEBI:29999"/>
        <dbReference type="ChEBI" id="CHEBI:43474"/>
        <dbReference type="ChEBI" id="CHEBI:83421"/>
        <dbReference type="EC" id="3.1.3.16"/>
    </reaction>
</comment>
<evidence type="ECO:0000256" key="7">
    <source>
        <dbReference type="SAM" id="MobiDB-lite"/>
    </source>
</evidence>
<feature type="compositionally biased region" description="Acidic residues" evidence="7">
    <location>
        <begin position="893"/>
        <end position="905"/>
    </location>
</feature>
<protein>
    <recommendedName>
        <fullName evidence="6">RNA polymerase II subunit A C-terminal domain phosphatase</fullName>
        <ecNumber evidence="6">3.1.3.16</ecNumber>
    </recommendedName>
</protein>
<feature type="compositionally biased region" description="Basic and acidic residues" evidence="7">
    <location>
        <begin position="749"/>
        <end position="767"/>
    </location>
</feature>
<feature type="compositionally biased region" description="Basic and acidic residues" evidence="7">
    <location>
        <begin position="906"/>
        <end position="919"/>
    </location>
</feature>
<dbReference type="FunFam" id="3.40.50.1000:FF:000142">
    <property type="entry name" value="Similar to FCP1-like phosphatase"/>
    <property type="match status" value="1"/>
</dbReference>
<dbReference type="EC" id="3.1.3.16" evidence="6"/>